<dbReference type="RefSeq" id="WP_021932073.1">
    <property type="nucleotide sequence ID" value="NZ_AP023322.1"/>
</dbReference>
<name>A0A7G1HUH6_9BACT</name>
<proteinExistence type="predicted"/>
<evidence type="ECO:0008006" key="4">
    <source>
        <dbReference type="Google" id="ProtNLM"/>
    </source>
</evidence>
<evidence type="ECO:0000313" key="3">
    <source>
        <dbReference type="Proteomes" id="UP000594042"/>
    </source>
</evidence>
<organism evidence="2 3">
    <name type="scientific">Coprobacter secundus subsp. similis</name>
    <dbReference type="NCBI Taxonomy" id="2751153"/>
    <lineage>
        <taxon>Bacteria</taxon>
        <taxon>Pseudomonadati</taxon>
        <taxon>Bacteroidota</taxon>
        <taxon>Bacteroidia</taxon>
        <taxon>Bacteroidales</taxon>
        <taxon>Barnesiellaceae</taxon>
        <taxon>Coprobacter</taxon>
    </lineage>
</organism>
<dbReference type="Proteomes" id="UP000594042">
    <property type="component" value="Chromosome"/>
</dbReference>
<feature type="chain" id="PRO_5029001380" description="DUF4270 domain-containing protein" evidence="1">
    <location>
        <begin position="20"/>
        <end position="491"/>
    </location>
</feature>
<feature type="signal peptide" evidence="1">
    <location>
        <begin position="1"/>
        <end position="19"/>
    </location>
</feature>
<dbReference type="PROSITE" id="PS51257">
    <property type="entry name" value="PROKAR_LIPOPROTEIN"/>
    <property type="match status" value="1"/>
</dbReference>
<dbReference type="AlphaFoldDB" id="A0A7G1HUH6"/>
<dbReference type="KEGG" id="copr:Cop2CBH44_15530"/>
<dbReference type="InterPro" id="IPR025366">
    <property type="entry name" value="DUF4270"/>
</dbReference>
<protein>
    <recommendedName>
        <fullName evidence="4">DUF4270 domain-containing protein</fullName>
    </recommendedName>
</protein>
<accession>A0A7G1HUH6</accession>
<reference evidence="3" key="1">
    <citation type="submission" date="2020-07" db="EMBL/GenBank/DDBJ databases">
        <title>Complete genome sequencing of Coprobacter sp. strain 2CBH44.</title>
        <authorList>
            <person name="Sakamoto M."/>
            <person name="Murakami T."/>
            <person name="Mori H."/>
        </authorList>
    </citation>
    <scope>NUCLEOTIDE SEQUENCE [LARGE SCALE GENOMIC DNA]</scope>
    <source>
        <strain evidence="3">2CBH44</strain>
    </source>
</reference>
<keyword evidence="1" id="KW-0732">Signal</keyword>
<gene>
    <name evidence="2" type="ORF">Cop2CBH44_15530</name>
</gene>
<sequence length="491" mass="54975">MKLKWILPLALITAMVASCNDDLNQIGSSIDDTVIYIIEDSTFSENLSIKSIPNEAIPNRTLTQMLGAMNIPEYGSLRSGFMTQLVPYNELDLDAIYQDKIDSLIVTFTYKSDAFIGDSLAPMQISVYELDKELPTRLYSNIDPETEGYVDLSKVIGQCSYSASNLNIPDSLYYAGYKTIEVRLSDELKDRLYNAYKANPDQMMDIDYFKKIFPGLYARNTYGTGSISNISETIMGWCYKKKVRDSEGNFITIKDDEGNILRDSVISTSTAGYVFTNAVPSINLIQANVASNIEKAITQGKVYIQGPIGYDAEIKFPTRKIIEAYENAKKDKEDIVCLLNAVTLSIPVIDPGTNEHGVVPPPYLLFMRKGGKVYNSDNKLVETSKNIFFSDKLLPDSKNYFYATYDATNHVYNFGNIRGFITSIMEKNPNTDNPDANEDMILVPVDITTESSSSSSTETITAMTPYIAKPSQIELDTENIKIKLIYSIKKY</sequence>
<keyword evidence="3" id="KW-1185">Reference proteome</keyword>
<evidence type="ECO:0000313" key="2">
    <source>
        <dbReference type="EMBL" id="BCI63200.1"/>
    </source>
</evidence>
<dbReference type="Pfam" id="PF14092">
    <property type="entry name" value="DUF4270"/>
    <property type="match status" value="1"/>
</dbReference>
<dbReference type="EMBL" id="AP023322">
    <property type="protein sequence ID" value="BCI63200.1"/>
    <property type="molecule type" value="Genomic_DNA"/>
</dbReference>
<evidence type="ECO:0000256" key="1">
    <source>
        <dbReference type="SAM" id="SignalP"/>
    </source>
</evidence>